<organism evidence="20 21">
    <name type="scientific">Rhodosalinus sediminis</name>
    <dbReference type="NCBI Taxonomy" id="1940533"/>
    <lineage>
        <taxon>Bacteria</taxon>
        <taxon>Pseudomonadati</taxon>
        <taxon>Pseudomonadota</taxon>
        <taxon>Alphaproteobacteria</taxon>
        <taxon>Rhodobacterales</taxon>
        <taxon>Paracoccaceae</taxon>
        <taxon>Rhodosalinus</taxon>
    </lineage>
</organism>
<dbReference type="RefSeq" id="WP_115979847.1">
    <property type="nucleotide sequence ID" value="NZ_QOHR01000012.1"/>
</dbReference>
<dbReference type="InterPro" id="IPR003805">
    <property type="entry name" value="CobS"/>
</dbReference>
<evidence type="ECO:0000256" key="1">
    <source>
        <dbReference type="ARBA" id="ARBA00001946"/>
    </source>
</evidence>
<evidence type="ECO:0000256" key="18">
    <source>
        <dbReference type="ARBA" id="ARBA00049504"/>
    </source>
</evidence>
<dbReference type="NCBIfam" id="TIGR00317">
    <property type="entry name" value="cobS"/>
    <property type="match status" value="1"/>
</dbReference>
<evidence type="ECO:0000256" key="14">
    <source>
        <dbReference type="ARBA" id="ARBA00025228"/>
    </source>
</evidence>
<comment type="catalytic activity">
    <reaction evidence="18 19">
        <text>alpha-ribazole 5'-phosphate + adenosylcob(III)inamide-GDP = adenosylcob(III)alamin 5'-phosphate + GMP + H(+)</text>
        <dbReference type="Rhea" id="RHEA:23560"/>
        <dbReference type="ChEBI" id="CHEBI:15378"/>
        <dbReference type="ChEBI" id="CHEBI:57918"/>
        <dbReference type="ChEBI" id="CHEBI:58115"/>
        <dbReference type="ChEBI" id="CHEBI:60487"/>
        <dbReference type="ChEBI" id="CHEBI:60493"/>
        <dbReference type="EC" id="2.7.8.26"/>
    </reaction>
</comment>
<dbReference type="EMBL" id="QOHR01000012">
    <property type="protein sequence ID" value="REC56319.1"/>
    <property type="molecule type" value="Genomic_DNA"/>
</dbReference>
<dbReference type="GO" id="GO:0008818">
    <property type="term" value="F:cobalamin 5'-phosphate synthase activity"/>
    <property type="evidence" value="ECO:0007669"/>
    <property type="project" value="UniProtKB-UniRule"/>
</dbReference>
<reference evidence="20 21" key="1">
    <citation type="journal article" date="2017" name="Int. J. Syst. Evol. Microbiol.">
        <title>Rhodosalinus sediminis gen. nov., sp. nov., isolated from marine saltern.</title>
        <authorList>
            <person name="Guo L.Y."/>
            <person name="Ling S.K."/>
            <person name="Li C.M."/>
            <person name="Chen G.J."/>
            <person name="Du Z.J."/>
        </authorList>
    </citation>
    <scope>NUCLEOTIDE SEQUENCE [LARGE SCALE GENOMIC DNA]</scope>
    <source>
        <strain evidence="20 21">WDN1C137</strain>
    </source>
</reference>
<dbReference type="AlphaFoldDB" id="A0A3D9BS13"/>
<feature type="transmembrane region" description="Helical" evidence="19">
    <location>
        <begin position="50"/>
        <end position="69"/>
    </location>
</feature>
<dbReference type="PANTHER" id="PTHR34148:SF1">
    <property type="entry name" value="ADENOSYLCOBINAMIDE-GDP RIBAZOLETRANSFERASE"/>
    <property type="match status" value="1"/>
</dbReference>
<evidence type="ECO:0000256" key="11">
    <source>
        <dbReference type="ARBA" id="ARBA00022842"/>
    </source>
</evidence>
<name>A0A3D9BS13_9RHOB</name>
<sequence>MTQDPTQEPPFAGWRDELGVFALAVQFLTRLPVPRYLTFSEGRLLRATRYYPAVGLIVGAIGAAVLLGAALALPWPVAVLLSVAATVAATGAFHEDGLADAADGLGGGLTRERALEIMRDSRVGTYGVLALGLVLALKVAALAALAPGQAAALVLCGHAISRYAPVAVVARADYAREQGAKFTAPSVSRAGERVALATAALAALALALALGPGAALAALALAALLAALLARRFLARLGGYTGDCLGATQQAAELGLYLGALAWL</sequence>
<evidence type="ECO:0000256" key="3">
    <source>
        <dbReference type="ARBA" id="ARBA00004663"/>
    </source>
</evidence>
<evidence type="ECO:0000313" key="20">
    <source>
        <dbReference type="EMBL" id="REC56319.1"/>
    </source>
</evidence>
<evidence type="ECO:0000256" key="10">
    <source>
        <dbReference type="ARBA" id="ARBA00022692"/>
    </source>
</evidence>
<accession>A0A3D9BS13</accession>
<dbReference type="GO" id="GO:0051073">
    <property type="term" value="F:adenosylcobinamide-GDP ribazoletransferase activity"/>
    <property type="evidence" value="ECO:0007669"/>
    <property type="project" value="UniProtKB-UniRule"/>
</dbReference>
<dbReference type="EC" id="2.7.8.26" evidence="5 19"/>
<keyword evidence="21" id="KW-1185">Reference proteome</keyword>
<keyword evidence="9 19" id="KW-0808">Transferase</keyword>
<keyword evidence="10 19" id="KW-0812">Transmembrane</keyword>
<keyword evidence="8 19" id="KW-0169">Cobalamin biosynthesis</keyword>
<gene>
    <name evidence="19 20" type="primary">cobS</name>
    <name evidence="20" type="ORF">DRV84_09750</name>
</gene>
<comment type="catalytic activity">
    <reaction evidence="17 19">
        <text>alpha-ribazole + adenosylcob(III)inamide-GDP = adenosylcob(III)alamin + GMP + H(+)</text>
        <dbReference type="Rhea" id="RHEA:16049"/>
        <dbReference type="ChEBI" id="CHEBI:10329"/>
        <dbReference type="ChEBI" id="CHEBI:15378"/>
        <dbReference type="ChEBI" id="CHEBI:18408"/>
        <dbReference type="ChEBI" id="CHEBI:58115"/>
        <dbReference type="ChEBI" id="CHEBI:60487"/>
        <dbReference type="EC" id="2.7.8.26"/>
    </reaction>
</comment>
<feature type="transmembrane region" description="Helical" evidence="19">
    <location>
        <begin position="123"/>
        <end position="145"/>
    </location>
</feature>
<evidence type="ECO:0000256" key="5">
    <source>
        <dbReference type="ARBA" id="ARBA00013200"/>
    </source>
</evidence>
<keyword evidence="12 19" id="KW-1133">Transmembrane helix</keyword>
<comment type="caution">
    <text evidence="20">The sequence shown here is derived from an EMBL/GenBank/DDBJ whole genome shotgun (WGS) entry which is preliminary data.</text>
</comment>
<comment type="similarity">
    <text evidence="4 19">Belongs to the CobS family.</text>
</comment>
<dbReference type="Proteomes" id="UP000257131">
    <property type="component" value="Unassembled WGS sequence"/>
</dbReference>
<dbReference type="PANTHER" id="PTHR34148">
    <property type="entry name" value="ADENOSYLCOBINAMIDE-GDP RIBAZOLETRANSFERASE"/>
    <property type="match status" value="1"/>
</dbReference>
<dbReference type="GO" id="GO:0005886">
    <property type="term" value="C:plasma membrane"/>
    <property type="evidence" value="ECO:0007669"/>
    <property type="project" value="UniProtKB-SubCell"/>
</dbReference>
<comment type="function">
    <text evidence="14 19">Joins adenosylcobinamide-GDP and alpha-ribazole to generate adenosylcobalamin (Ado-cobalamin). Also synthesizes adenosylcobalamin 5'-phosphate from adenosylcobinamide-GDP and alpha-ribazole 5'-phosphate.</text>
</comment>
<protein>
    <recommendedName>
        <fullName evidence="6 19">Adenosylcobinamide-GDP ribazoletransferase</fullName>
        <ecNumber evidence="5 19">2.7.8.26</ecNumber>
    </recommendedName>
    <alternativeName>
        <fullName evidence="16 19">Cobalamin synthase</fullName>
    </alternativeName>
    <alternativeName>
        <fullName evidence="15 19">Cobalamin-5'-phosphate synthase</fullName>
    </alternativeName>
</protein>
<keyword evidence="11 19" id="KW-0460">Magnesium</keyword>
<comment type="subcellular location">
    <subcellularLocation>
        <location evidence="2 19">Cell membrane</location>
        <topology evidence="2 19">Multi-pass membrane protein</topology>
    </subcellularLocation>
</comment>
<evidence type="ECO:0000256" key="7">
    <source>
        <dbReference type="ARBA" id="ARBA00022475"/>
    </source>
</evidence>
<evidence type="ECO:0000256" key="12">
    <source>
        <dbReference type="ARBA" id="ARBA00022989"/>
    </source>
</evidence>
<comment type="cofactor">
    <cofactor evidence="1 19">
        <name>Mg(2+)</name>
        <dbReference type="ChEBI" id="CHEBI:18420"/>
    </cofactor>
</comment>
<evidence type="ECO:0000313" key="21">
    <source>
        <dbReference type="Proteomes" id="UP000257131"/>
    </source>
</evidence>
<evidence type="ECO:0000256" key="8">
    <source>
        <dbReference type="ARBA" id="ARBA00022573"/>
    </source>
</evidence>
<evidence type="ECO:0000256" key="16">
    <source>
        <dbReference type="ARBA" id="ARBA00032853"/>
    </source>
</evidence>
<dbReference type="HAMAP" id="MF_00719">
    <property type="entry name" value="CobS"/>
    <property type="match status" value="1"/>
</dbReference>
<evidence type="ECO:0000256" key="15">
    <source>
        <dbReference type="ARBA" id="ARBA00032605"/>
    </source>
</evidence>
<dbReference type="Pfam" id="PF02654">
    <property type="entry name" value="CobS"/>
    <property type="match status" value="1"/>
</dbReference>
<evidence type="ECO:0000256" key="4">
    <source>
        <dbReference type="ARBA" id="ARBA00010561"/>
    </source>
</evidence>
<keyword evidence="13 19" id="KW-0472">Membrane</keyword>
<evidence type="ECO:0000256" key="13">
    <source>
        <dbReference type="ARBA" id="ARBA00023136"/>
    </source>
</evidence>
<evidence type="ECO:0000256" key="17">
    <source>
        <dbReference type="ARBA" id="ARBA00048623"/>
    </source>
</evidence>
<evidence type="ECO:0000256" key="19">
    <source>
        <dbReference type="HAMAP-Rule" id="MF_00719"/>
    </source>
</evidence>
<feature type="transmembrane region" description="Helical" evidence="19">
    <location>
        <begin position="195"/>
        <end position="228"/>
    </location>
</feature>
<keyword evidence="7 19" id="KW-1003">Cell membrane</keyword>
<feature type="transmembrane region" description="Helical" evidence="19">
    <location>
        <begin position="75"/>
        <end position="93"/>
    </location>
</feature>
<comment type="pathway">
    <text evidence="3 19">Cofactor biosynthesis; adenosylcobalamin biosynthesis; adenosylcobalamin from cob(II)yrinate a,c-diamide: step 7/7.</text>
</comment>
<dbReference type="UniPathway" id="UPA00148">
    <property type="reaction ID" value="UER00238"/>
</dbReference>
<evidence type="ECO:0000256" key="9">
    <source>
        <dbReference type="ARBA" id="ARBA00022679"/>
    </source>
</evidence>
<dbReference type="GO" id="GO:0009236">
    <property type="term" value="P:cobalamin biosynthetic process"/>
    <property type="evidence" value="ECO:0007669"/>
    <property type="project" value="UniProtKB-UniRule"/>
</dbReference>
<evidence type="ECO:0000256" key="2">
    <source>
        <dbReference type="ARBA" id="ARBA00004651"/>
    </source>
</evidence>
<proteinExistence type="inferred from homology"/>
<dbReference type="OrthoDB" id="9794626at2"/>
<evidence type="ECO:0000256" key="6">
    <source>
        <dbReference type="ARBA" id="ARBA00015850"/>
    </source>
</evidence>